<dbReference type="EMBL" id="LQWZ01000033">
    <property type="protein sequence ID" value="OAH54389.1"/>
    <property type="molecule type" value="Genomic_DNA"/>
</dbReference>
<proteinExistence type="predicted"/>
<protein>
    <submittedName>
        <fullName evidence="1">Uracil-DNA glycosylase</fullName>
    </submittedName>
</protein>
<sequence>MSTEPNCLKCQYFYVTWDPAAPRGCRAYGFKTKQLPSIVVRHSSGHPCYKFAVKAGEKK</sequence>
<gene>
    <name evidence="1" type="ORF">AWH48_07245</name>
</gene>
<dbReference type="Proteomes" id="UP000077271">
    <property type="component" value="Unassembled WGS sequence"/>
</dbReference>
<accession>A0A177KLZ6</accession>
<name>A0A177KLZ6_9BACI</name>
<reference evidence="1 2" key="1">
    <citation type="submission" date="2016-01" db="EMBL/GenBank/DDBJ databases">
        <title>Investigation of taxonomic status of Bacillus aminovorans.</title>
        <authorList>
            <person name="Verma A."/>
            <person name="Pal Y."/>
            <person name="Krishnamurthi S."/>
        </authorList>
    </citation>
    <scope>NUCLEOTIDE SEQUENCE [LARGE SCALE GENOMIC DNA]</scope>
    <source>
        <strain evidence="1 2">DSM 4337</strain>
    </source>
</reference>
<dbReference type="RefSeq" id="WP_018394903.1">
    <property type="nucleotide sequence ID" value="NZ_LQWZ01000033.1"/>
</dbReference>
<dbReference type="OrthoDB" id="9807346at2"/>
<dbReference type="AlphaFoldDB" id="A0A177KLZ6"/>
<evidence type="ECO:0000313" key="1">
    <source>
        <dbReference type="EMBL" id="OAH54389.1"/>
    </source>
</evidence>
<evidence type="ECO:0000313" key="2">
    <source>
        <dbReference type="Proteomes" id="UP000077271"/>
    </source>
</evidence>
<organism evidence="1 2">
    <name type="scientific">Domibacillus aminovorans</name>
    <dbReference type="NCBI Taxonomy" id="29332"/>
    <lineage>
        <taxon>Bacteria</taxon>
        <taxon>Bacillati</taxon>
        <taxon>Bacillota</taxon>
        <taxon>Bacilli</taxon>
        <taxon>Bacillales</taxon>
        <taxon>Bacillaceae</taxon>
        <taxon>Domibacillus</taxon>
    </lineage>
</organism>
<comment type="caution">
    <text evidence="1">The sequence shown here is derived from an EMBL/GenBank/DDBJ whole genome shotgun (WGS) entry which is preliminary data.</text>
</comment>